<evidence type="ECO:0000313" key="3">
    <source>
        <dbReference type="WBParaSite" id="L893_g19390.t1"/>
    </source>
</evidence>
<protein>
    <submittedName>
        <fullName evidence="3">Uncharacterized protein</fullName>
    </submittedName>
</protein>
<sequence>MKRPMKTATKGTPTTTGDQKPKTPIGEDGARGEGGRSMRAGLATSARRLYYSLGTLMPVAREANALAAKVVCGERFRANPITVGSSRADLDPNLHFCP</sequence>
<name>A0A1I7YSV3_9BILA</name>
<dbReference type="Proteomes" id="UP000095287">
    <property type="component" value="Unplaced"/>
</dbReference>
<organism evidence="2 3">
    <name type="scientific">Steinernema glaseri</name>
    <dbReference type="NCBI Taxonomy" id="37863"/>
    <lineage>
        <taxon>Eukaryota</taxon>
        <taxon>Metazoa</taxon>
        <taxon>Ecdysozoa</taxon>
        <taxon>Nematoda</taxon>
        <taxon>Chromadorea</taxon>
        <taxon>Rhabditida</taxon>
        <taxon>Tylenchina</taxon>
        <taxon>Panagrolaimomorpha</taxon>
        <taxon>Strongyloidoidea</taxon>
        <taxon>Steinernematidae</taxon>
        <taxon>Steinernema</taxon>
    </lineage>
</organism>
<feature type="region of interest" description="Disordered" evidence="1">
    <location>
        <begin position="1"/>
        <end position="39"/>
    </location>
</feature>
<reference evidence="3" key="1">
    <citation type="submission" date="2016-11" db="UniProtKB">
        <authorList>
            <consortium name="WormBaseParasite"/>
        </authorList>
    </citation>
    <scope>IDENTIFICATION</scope>
</reference>
<evidence type="ECO:0000313" key="2">
    <source>
        <dbReference type="Proteomes" id="UP000095287"/>
    </source>
</evidence>
<proteinExistence type="predicted"/>
<keyword evidence="2" id="KW-1185">Reference proteome</keyword>
<evidence type="ECO:0000256" key="1">
    <source>
        <dbReference type="SAM" id="MobiDB-lite"/>
    </source>
</evidence>
<accession>A0A1I7YSV3</accession>
<dbReference type="AlphaFoldDB" id="A0A1I7YSV3"/>
<feature type="compositionally biased region" description="Low complexity" evidence="1">
    <location>
        <begin position="1"/>
        <end position="24"/>
    </location>
</feature>
<dbReference type="WBParaSite" id="L893_g19390.t1">
    <property type="protein sequence ID" value="L893_g19390.t1"/>
    <property type="gene ID" value="L893_g19390"/>
</dbReference>